<gene>
    <name evidence="1" type="ORF">DPMN_146443</name>
</gene>
<organism evidence="1 2">
    <name type="scientific">Dreissena polymorpha</name>
    <name type="common">Zebra mussel</name>
    <name type="synonym">Mytilus polymorpha</name>
    <dbReference type="NCBI Taxonomy" id="45954"/>
    <lineage>
        <taxon>Eukaryota</taxon>
        <taxon>Metazoa</taxon>
        <taxon>Spiralia</taxon>
        <taxon>Lophotrochozoa</taxon>
        <taxon>Mollusca</taxon>
        <taxon>Bivalvia</taxon>
        <taxon>Autobranchia</taxon>
        <taxon>Heteroconchia</taxon>
        <taxon>Euheterodonta</taxon>
        <taxon>Imparidentia</taxon>
        <taxon>Neoheterodontei</taxon>
        <taxon>Myida</taxon>
        <taxon>Dreissenoidea</taxon>
        <taxon>Dreissenidae</taxon>
        <taxon>Dreissena</taxon>
    </lineage>
</organism>
<evidence type="ECO:0000313" key="2">
    <source>
        <dbReference type="Proteomes" id="UP000828390"/>
    </source>
</evidence>
<protein>
    <submittedName>
        <fullName evidence="1">Uncharacterized protein</fullName>
    </submittedName>
</protein>
<keyword evidence="2" id="KW-1185">Reference proteome</keyword>
<dbReference type="Proteomes" id="UP000828390">
    <property type="component" value="Unassembled WGS sequence"/>
</dbReference>
<comment type="caution">
    <text evidence="1">The sequence shown here is derived from an EMBL/GenBank/DDBJ whole genome shotgun (WGS) entry which is preliminary data.</text>
</comment>
<proteinExistence type="predicted"/>
<dbReference type="EMBL" id="JAIWYP010000007">
    <property type="protein sequence ID" value="KAH3792941.1"/>
    <property type="molecule type" value="Genomic_DNA"/>
</dbReference>
<dbReference type="AlphaFoldDB" id="A0A9D4FAB5"/>
<evidence type="ECO:0000313" key="1">
    <source>
        <dbReference type="EMBL" id="KAH3792941.1"/>
    </source>
</evidence>
<name>A0A9D4FAB5_DREPO</name>
<accession>A0A9D4FAB5</accession>
<reference evidence="1" key="1">
    <citation type="journal article" date="2019" name="bioRxiv">
        <title>The Genome of the Zebra Mussel, Dreissena polymorpha: A Resource for Invasive Species Research.</title>
        <authorList>
            <person name="McCartney M.A."/>
            <person name="Auch B."/>
            <person name="Kono T."/>
            <person name="Mallez S."/>
            <person name="Zhang Y."/>
            <person name="Obille A."/>
            <person name="Becker A."/>
            <person name="Abrahante J.E."/>
            <person name="Garbe J."/>
            <person name="Badalamenti J.P."/>
            <person name="Herman A."/>
            <person name="Mangelson H."/>
            <person name="Liachko I."/>
            <person name="Sullivan S."/>
            <person name="Sone E.D."/>
            <person name="Koren S."/>
            <person name="Silverstein K.A.T."/>
            <person name="Beckman K.B."/>
            <person name="Gohl D.M."/>
        </authorList>
    </citation>
    <scope>NUCLEOTIDE SEQUENCE</scope>
    <source>
        <strain evidence="1">Duluth1</strain>
        <tissue evidence="1">Whole animal</tissue>
    </source>
</reference>
<reference evidence="1" key="2">
    <citation type="submission" date="2020-11" db="EMBL/GenBank/DDBJ databases">
        <authorList>
            <person name="McCartney M.A."/>
            <person name="Auch B."/>
            <person name="Kono T."/>
            <person name="Mallez S."/>
            <person name="Becker A."/>
            <person name="Gohl D.M."/>
            <person name="Silverstein K.A.T."/>
            <person name="Koren S."/>
            <person name="Bechman K.B."/>
            <person name="Herman A."/>
            <person name="Abrahante J.E."/>
            <person name="Garbe J."/>
        </authorList>
    </citation>
    <scope>NUCLEOTIDE SEQUENCE</scope>
    <source>
        <strain evidence="1">Duluth1</strain>
        <tissue evidence="1">Whole animal</tissue>
    </source>
</reference>
<sequence length="69" mass="7725">MYFLNHALPAAATATGCFWRSEACFSGKHTGQSCRKQFLQWVIICWISLRFSGSADWGWAPCAWEPAAP</sequence>